<reference evidence="1 2" key="1">
    <citation type="journal article" date="2020" name="Biotechnol. Biofuels">
        <title>New insights from the biogas microbiome by comprehensive genome-resolved metagenomics of nearly 1600 species originating from multiple anaerobic digesters.</title>
        <authorList>
            <person name="Campanaro S."/>
            <person name="Treu L."/>
            <person name="Rodriguez-R L.M."/>
            <person name="Kovalovszki A."/>
            <person name="Ziels R.M."/>
            <person name="Maus I."/>
            <person name="Zhu X."/>
            <person name="Kougias P.G."/>
            <person name="Basile A."/>
            <person name="Luo G."/>
            <person name="Schluter A."/>
            <person name="Konstantinidis K.T."/>
            <person name="Angelidaki I."/>
        </authorList>
    </citation>
    <scope>NUCLEOTIDE SEQUENCE [LARGE SCALE GENOMIC DNA]</scope>
    <source>
        <strain evidence="1">AS05jafATM_4</strain>
    </source>
</reference>
<gene>
    <name evidence="1" type="ORF">GX523_06715</name>
</gene>
<organism evidence="1 2">
    <name type="scientific">Desulfitobacterium dehalogenans</name>
    <dbReference type="NCBI Taxonomy" id="36854"/>
    <lineage>
        <taxon>Bacteria</taxon>
        <taxon>Bacillati</taxon>
        <taxon>Bacillota</taxon>
        <taxon>Clostridia</taxon>
        <taxon>Eubacteriales</taxon>
        <taxon>Desulfitobacteriaceae</taxon>
        <taxon>Desulfitobacterium</taxon>
    </lineage>
</organism>
<evidence type="ECO:0000313" key="1">
    <source>
        <dbReference type="EMBL" id="HHY26427.1"/>
    </source>
</evidence>
<protein>
    <submittedName>
        <fullName evidence="1">Uncharacterized protein</fullName>
    </submittedName>
</protein>
<accession>A0A7C7D534</accession>
<dbReference type="AlphaFoldDB" id="A0A7C7D534"/>
<dbReference type="EMBL" id="DUTF01000150">
    <property type="protein sequence ID" value="HHY26427.1"/>
    <property type="molecule type" value="Genomic_DNA"/>
</dbReference>
<dbReference type="Proteomes" id="UP000553059">
    <property type="component" value="Unassembled WGS sequence"/>
</dbReference>
<comment type="caution">
    <text evidence="1">The sequence shown here is derived from an EMBL/GenBank/DDBJ whole genome shotgun (WGS) entry which is preliminary data.</text>
</comment>
<sequence length="92" mass="10506">MDKDLVKEFKRLTGSNLADIADKFGVSRQFIHSSLNNKSLTYRASSAFYLMQMIDEKIAELKQSICLLEQLKKSIESEVIESSIESDENIED</sequence>
<proteinExistence type="predicted"/>
<name>A0A7C7D534_9FIRM</name>
<evidence type="ECO:0000313" key="2">
    <source>
        <dbReference type="Proteomes" id="UP000553059"/>
    </source>
</evidence>